<accession>A0A1S8WGV0</accession>
<protein>
    <recommendedName>
        <fullName evidence="3">CUB domain-containing protein</fullName>
    </recommendedName>
</protein>
<evidence type="ECO:0000313" key="4">
    <source>
        <dbReference type="EMBL" id="OON13675.1"/>
    </source>
</evidence>
<dbReference type="Proteomes" id="UP000243686">
    <property type="component" value="Unassembled WGS sequence"/>
</dbReference>
<evidence type="ECO:0000256" key="1">
    <source>
        <dbReference type="ARBA" id="ARBA00023157"/>
    </source>
</evidence>
<dbReference type="SUPFAM" id="SSF49854">
    <property type="entry name" value="Spermadhesin, CUB domain"/>
    <property type="match status" value="1"/>
</dbReference>
<reference evidence="4 5" key="1">
    <citation type="submission" date="2015-03" db="EMBL/GenBank/DDBJ databases">
        <title>Draft genome of the nematode, Opisthorchis viverrini.</title>
        <authorList>
            <person name="Mitreva M."/>
        </authorList>
    </citation>
    <scope>NUCLEOTIDE SEQUENCE [LARGE SCALE GENOMIC DNA]</scope>
    <source>
        <strain evidence="4">Khon Kaen</strain>
    </source>
</reference>
<keyword evidence="1" id="KW-1015">Disulfide bond</keyword>
<dbReference type="InterPro" id="IPR000859">
    <property type="entry name" value="CUB_dom"/>
</dbReference>
<organism evidence="4 5">
    <name type="scientific">Opisthorchis viverrini</name>
    <name type="common">Southeast Asian liver fluke</name>
    <dbReference type="NCBI Taxonomy" id="6198"/>
    <lineage>
        <taxon>Eukaryota</taxon>
        <taxon>Metazoa</taxon>
        <taxon>Spiralia</taxon>
        <taxon>Lophotrochozoa</taxon>
        <taxon>Platyhelminthes</taxon>
        <taxon>Trematoda</taxon>
        <taxon>Digenea</taxon>
        <taxon>Opisthorchiida</taxon>
        <taxon>Opisthorchiata</taxon>
        <taxon>Opisthorchiidae</taxon>
        <taxon>Opisthorchis</taxon>
    </lineage>
</organism>
<name>A0A1S8WGV0_OPIVI</name>
<feature type="domain" description="CUB" evidence="3">
    <location>
        <begin position="12"/>
        <end position="74"/>
    </location>
</feature>
<gene>
    <name evidence="4" type="ORF">X801_10545</name>
</gene>
<dbReference type="InterPro" id="IPR035914">
    <property type="entry name" value="Sperma_CUB_dom_sf"/>
</dbReference>
<dbReference type="AlphaFoldDB" id="A0A1S8WGV0"/>
<keyword evidence="5" id="KW-1185">Reference proteome</keyword>
<evidence type="ECO:0000259" key="3">
    <source>
        <dbReference type="PROSITE" id="PS01180"/>
    </source>
</evidence>
<dbReference type="EMBL" id="KV907210">
    <property type="protein sequence ID" value="OON13675.1"/>
    <property type="molecule type" value="Genomic_DNA"/>
</dbReference>
<evidence type="ECO:0000313" key="5">
    <source>
        <dbReference type="Proteomes" id="UP000243686"/>
    </source>
</evidence>
<dbReference type="Gene3D" id="2.60.120.290">
    <property type="entry name" value="Spermadhesin, CUB domain"/>
    <property type="match status" value="1"/>
</dbReference>
<dbReference type="PROSITE" id="PS01180">
    <property type="entry name" value="CUB"/>
    <property type="match status" value="1"/>
</dbReference>
<proteinExistence type="predicted"/>
<sequence length="74" mass="8422">MSVDVSGREYSCGDIIDVKSEGTFSVPEDIPQYTFCPWTLRVPDGQKLQLEFQGLNNIARKSILRAKMEDKLKK</sequence>
<comment type="caution">
    <text evidence="2">Lacks conserved residue(s) required for the propagation of feature annotation.</text>
</comment>
<evidence type="ECO:0000256" key="2">
    <source>
        <dbReference type="PROSITE-ProRule" id="PRU00059"/>
    </source>
</evidence>